<accession>A0A9Q3HMB6</accession>
<organism evidence="2 3">
    <name type="scientific">Austropuccinia psidii MF-1</name>
    <dbReference type="NCBI Taxonomy" id="1389203"/>
    <lineage>
        <taxon>Eukaryota</taxon>
        <taxon>Fungi</taxon>
        <taxon>Dikarya</taxon>
        <taxon>Basidiomycota</taxon>
        <taxon>Pucciniomycotina</taxon>
        <taxon>Pucciniomycetes</taxon>
        <taxon>Pucciniales</taxon>
        <taxon>Sphaerophragmiaceae</taxon>
        <taxon>Austropuccinia</taxon>
    </lineage>
</organism>
<reference evidence="2" key="1">
    <citation type="submission" date="2021-03" db="EMBL/GenBank/DDBJ databases">
        <title>Draft genome sequence of rust myrtle Austropuccinia psidii MF-1, a brazilian biotype.</title>
        <authorList>
            <person name="Quecine M.C."/>
            <person name="Pachon D.M.R."/>
            <person name="Bonatelli M.L."/>
            <person name="Correr F.H."/>
            <person name="Franceschini L.M."/>
            <person name="Leite T.F."/>
            <person name="Margarido G.R.A."/>
            <person name="Almeida C.A."/>
            <person name="Ferrarezi J.A."/>
            <person name="Labate C.A."/>
        </authorList>
    </citation>
    <scope>NUCLEOTIDE SEQUENCE</scope>
    <source>
        <strain evidence="2">MF-1</strain>
    </source>
</reference>
<feature type="compositionally biased region" description="Polar residues" evidence="1">
    <location>
        <begin position="1"/>
        <end position="10"/>
    </location>
</feature>
<dbReference type="Proteomes" id="UP000765509">
    <property type="component" value="Unassembled WGS sequence"/>
</dbReference>
<dbReference type="AlphaFoldDB" id="A0A9Q3HMB6"/>
<evidence type="ECO:0000313" key="3">
    <source>
        <dbReference type="Proteomes" id="UP000765509"/>
    </source>
</evidence>
<keyword evidence="3" id="KW-1185">Reference proteome</keyword>
<dbReference type="EMBL" id="AVOT02020929">
    <property type="protein sequence ID" value="MBW0509412.1"/>
    <property type="molecule type" value="Genomic_DNA"/>
</dbReference>
<proteinExistence type="predicted"/>
<comment type="caution">
    <text evidence="2">The sequence shown here is derived from an EMBL/GenBank/DDBJ whole genome shotgun (WGS) entry which is preliminary data.</text>
</comment>
<feature type="compositionally biased region" description="Basic and acidic residues" evidence="1">
    <location>
        <begin position="57"/>
        <end position="67"/>
    </location>
</feature>
<dbReference type="OrthoDB" id="2506366at2759"/>
<sequence>MQDIPLTQSKKNGKRRGSTSYTAGGSPSEPTLPGHVRPEESPSSPTPGPRATSTPETESRPQPHQIREIFSTPTNPSPLKHQILRKEMPFYKIKAKDYNLNLNEEEVEKCIRKVEKIAQIDGARKEYLAMQMAFWTTDSKISGAIKGITGYE</sequence>
<gene>
    <name evidence="2" type="ORF">O181_049127</name>
</gene>
<protein>
    <submittedName>
        <fullName evidence="2">Uncharacterized protein</fullName>
    </submittedName>
</protein>
<evidence type="ECO:0000256" key="1">
    <source>
        <dbReference type="SAM" id="MobiDB-lite"/>
    </source>
</evidence>
<feature type="compositionally biased region" description="Polar residues" evidence="1">
    <location>
        <begin position="18"/>
        <end position="29"/>
    </location>
</feature>
<feature type="region of interest" description="Disordered" evidence="1">
    <location>
        <begin position="1"/>
        <end position="79"/>
    </location>
</feature>
<name>A0A9Q3HMB6_9BASI</name>
<evidence type="ECO:0000313" key="2">
    <source>
        <dbReference type="EMBL" id="MBW0509412.1"/>
    </source>
</evidence>